<sequence>MLNNTLFRRSSFNWIKQYAEFLNQIPKVRPKPAIRRKNRWKRRTQFPSRTINLNRHRHTNKEFV</sequence>
<dbReference type="HOGENOM" id="CLU_2868688_0_0_1"/>
<proteinExistence type="predicted"/>
<dbReference type="RefSeq" id="XP_003890729.1">
    <property type="nucleotide sequence ID" value="XM_003890680.1"/>
</dbReference>
<organism evidence="1 2">
    <name type="scientific">Puccinia graminis f. sp. tritici (strain CRL 75-36-700-3 / race SCCL)</name>
    <name type="common">Black stem rust fungus</name>
    <dbReference type="NCBI Taxonomy" id="418459"/>
    <lineage>
        <taxon>Eukaryota</taxon>
        <taxon>Fungi</taxon>
        <taxon>Dikarya</taxon>
        <taxon>Basidiomycota</taxon>
        <taxon>Pucciniomycotina</taxon>
        <taxon>Pucciniomycetes</taxon>
        <taxon>Pucciniales</taxon>
        <taxon>Pucciniaceae</taxon>
        <taxon>Puccinia</taxon>
    </lineage>
</organism>
<reference evidence="2" key="1">
    <citation type="journal article" date="2011" name="Proc. Natl. Acad. Sci. U.S.A.">
        <title>Obligate biotrophy features unraveled by the genomic analysis of rust fungi.</title>
        <authorList>
            <person name="Duplessis S."/>
            <person name="Cuomo C.A."/>
            <person name="Lin Y.-C."/>
            <person name="Aerts A."/>
            <person name="Tisserant E."/>
            <person name="Veneault-Fourrey C."/>
            <person name="Joly D.L."/>
            <person name="Hacquard S."/>
            <person name="Amselem J."/>
            <person name="Cantarel B.L."/>
            <person name="Chiu R."/>
            <person name="Coutinho P.M."/>
            <person name="Feau N."/>
            <person name="Field M."/>
            <person name="Frey P."/>
            <person name="Gelhaye E."/>
            <person name="Goldberg J."/>
            <person name="Grabherr M.G."/>
            <person name="Kodira C.D."/>
            <person name="Kohler A."/>
            <person name="Kuees U."/>
            <person name="Lindquist E.A."/>
            <person name="Lucas S.M."/>
            <person name="Mago R."/>
            <person name="Mauceli E."/>
            <person name="Morin E."/>
            <person name="Murat C."/>
            <person name="Pangilinan J.L."/>
            <person name="Park R."/>
            <person name="Pearson M."/>
            <person name="Quesneville H."/>
            <person name="Rouhier N."/>
            <person name="Sakthikumar S."/>
            <person name="Salamov A.A."/>
            <person name="Schmutz J."/>
            <person name="Selles B."/>
            <person name="Shapiro H."/>
            <person name="Tanguay P."/>
            <person name="Tuskan G.A."/>
            <person name="Henrissat B."/>
            <person name="Van de Peer Y."/>
            <person name="Rouze P."/>
            <person name="Ellis J.G."/>
            <person name="Dodds P.N."/>
            <person name="Schein J.E."/>
            <person name="Zhong S."/>
            <person name="Hamelin R.C."/>
            <person name="Grigoriev I.V."/>
            <person name="Szabo L.J."/>
            <person name="Martin F."/>
        </authorList>
    </citation>
    <scope>NUCLEOTIDE SEQUENCE [LARGE SCALE GENOMIC DNA]</scope>
    <source>
        <strain evidence="2">CRL 75-36-700-3 / race SCCL</strain>
    </source>
</reference>
<name>H6QP44_PUCGT</name>
<gene>
    <name evidence="1" type="ORF">PGTG_20757</name>
</gene>
<dbReference type="Proteomes" id="UP000008783">
    <property type="component" value="Unassembled WGS sequence"/>
</dbReference>
<dbReference type="VEuPathDB" id="FungiDB:PGTG_20757"/>
<evidence type="ECO:0000313" key="1">
    <source>
        <dbReference type="EMBL" id="EHS63174.1"/>
    </source>
</evidence>
<dbReference type="InParanoid" id="H6QP44"/>
<evidence type="ECO:0000313" key="2">
    <source>
        <dbReference type="Proteomes" id="UP000008783"/>
    </source>
</evidence>
<dbReference type="AlphaFoldDB" id="H6QP44"/>
<dbReference type="GeneID" id="13541490"/>
<protein>
    <submittedName>
        <fullName evidence="1">Uncharacterized protein</fullName>
    </submittedName>
</protein>
<dbReference type="EMBL" id="DS178263">
    <property type="protein sequence ID" value="EHS63174.1"/>
    <property type="molecule type" value="Genomic_DNA"/>
</dbReference>
<accession>H6QP44</accession>
<keyword evidence="2" id="KW-1185">Reference proteome</keyword>
<dbReference type="KEGG" id="pgr:PGTG_20757"/>